<evidence type="ECO:0008006" key="3">
    <source>
        <dbReference type="Google" id="ProtNLM"/>
    </source>
</evidence>
<dbReference type="RefSeq" id="WP_036854929.1">
    <property type="nucleotide sequence ID" value="NZ_JRNU01000012.1"/>
</dbReference>
<reference evidence="1 2" key="1">
    <citation type="submission" date="2014-07" db="EMBL/GenBank/DDBJ databases">
        <authorList>
            <person name="McCorrison J."/>
            <person name="Sanka R."/>
            <person name="Torralba M."/>
            <person name="Gillis M."/>
            <person name="Haft D.H."/>
            <person name="Methe B."/>
            <person name="Sutton G."/>
            <person name="Nelson K.E."/>
        </authorList>
    </citation>
    <scope>NUCLEOTIDE SEQUENCE [LARGE SCALE GENOMIC DNA]</scope>
    <source>
        <strain evidence="1 2">DNF00058</strain>
    </source>
</reference>
<accession>A0A096CC20</accession>
<keyword evidence="2" id="KW-1185">Reference proteome</keyword>
<evidence type="ECO:0000313" key="1">
    <source>
        <dbReference type="EMBL" id="KGF52457.1"/>
    </source>
</evidence>
<name>A0A096CC20_9BACT</name>
<comment type="caution">
    <text evidence="1">The sequence shown here is derived from an EMBL/GenBank/DDBJ whole genome shotgun (WGS) entry which is preliminary data.</text>
</comment>
<gene>
    <name evidence="1" type="ORF">HMPREF9302_04090</name>
</gene>
<dbReference type="AlphaFoldDB" id="A0A096CC20"/>
<dbReference type="Proteomes" id="UP000029614">
    <property type="component" value="Unassembled WGS sequence"/>
</dbReference>
<sequence>MISIEQEQEVIRLYRGRKNSIKQIMAKTGVRSEQTIYRILSANNVPLLKKRKPTKRISVGLDEEAERIIRKARPRNVSEFVSEMIKRGYEKL</sequence>
<organism evidence="1 2">
    <name type="scientific">Prevotella amnii DNF00058</name>
    <dbReference type="NCBI Taxonomy" id="1401066"/>
    <lineage>
        <taxon>Bacteria</taxon>
        <taxon>Pseudomonadati</taxon>
        <taxon>Bacteroidota</taxon>
        <taxon>Bacteroidia</taxon>
        <taxon>Bacteroidales</taxon>
        <taxon>Prevotellaceae</taxon>
        <taxon>Prevotella</taxon>
    </lineage>
</organism>
<dbReference type="Gene3D" id="1.10.10.60">
    <property type="entry name" value="Homeodomain-like"/>
    <property type="match status" value="1"/>
</dbReference>
<dbReference type="OrthoDB" id="9970041at2"/>
<dbReference type="EMBL" id="JRNU01000012">
    <property type="protein sequence ID" value="KGF52457.1"/>
    <property type="molecule type" value="Genomic_DNA"/>
</dbReference>
<proteinExistence type="predicted"/>
<evidence type="ECO:0000313" key="2">
    <source>
        <dbReference type="Proteomes" id="UP000029614"/>
    </source>
</evidence>
<protein>
    <recommendedName>
        <fullName evidence="3">Resolvase HTH domain-containing protein</fullName>
    </recommendedName>
</protein>